<reference evidence="3" key="1">
    <citation type="submission" date="2016-02" db="EMBL/GenBank/DDBJ databases">
        <title>Draft genome sequence of Microdochium bolleyi, a fungal endophyte of beachgrass.</title>
        <authorList>
            <consortium name="DOE Joint Genome Institute"/>
            <person name="David A.S."/>
            <person name="May G."/>
            <person name="Haridas S."/>
            <person name="Lim J."/>
            <person name="Wang M."/>
            <person name="Labutti K."/>
            <person name="Lipzen A."/>
            <person name="Barry K."/>
            <person name="Grigoriev I.V."/>
        </authorList>
    </citation>
    <scope>NUCLEOTIDE SEQUENCE [LARGE SCALE GENOMIC DNA]</scope>
    <source>
        <strain evidence="3">J235TASD1</strain>
    </source>
</reference>
<organism evidence="2 3">
    <name type="scientific">Microdochium bolleyi</name>
    <dbReference type="NCBI Taxonomy" id="196109"/>
    <lineage>
        <taxon>Eukaryota</taxon>
        <taxon>Fungi</taxon>
        <taxon>Dikarya</taxon>
        <taxon>Ascomycota</taxon>
        <taxon>Pezizomycotina</taxon>
        <taxon>Sordariomycetes</taxon>
        <taxon>Xylariomycetidae</taxon>
        <taxon>Xylariales</taxon>
        <taxon>Microdochiaceae</taxon>
        <taxon>Microdochium</taxon>
    </lineage>
</organism>
<evidence type="ECO:0000313" key="2">
    <source>
        <dbReference type="EMBL" id="KXJ88321.1"/>
    </source>
</evidence>
<sequence length="87" mass="9189">MESSILVAGCSVLMLMPAVPAQDVAKRTGPCWTLSWAELFISALVCLQRGPALCLGTASQKFAALTISRLHGAGRVDSLLLRRMGSS</sequence>
<dbReference type="InParanoid" id="A0A136ITW5"/>
<evidence type="ECO:0000313" key="3">
    <source>
        <dbReference type="Proteomes" id="UP000070501"/>
    </source>
</evidence>
<dbReference type="EMBL" id="KQ964259">
    <property type="protein sequence ID" value="KXJ88321.1"/>
    <property type="molecule type" value="Genomic_DNA"/>
</dbReference>
<keyword evidence="1" id="KW-0732">Signal</keyword>
<name>A0A136ITW5_9PEZI</name>
<proteinExistence type="predicted"/>
<keyword evidence="3" id="KW-1185">Reference proteome</keyword>
<accession>A0A136ITW5</accession>
<feature type="signal peptide" evidence="1">
    <location>
        <begin position="1"/>
        <end position="21"/>
    </location>
</feature>
<evidence type="ECO:0000256" key="1">
    <source>
        <dbReference type="SAM" id="SignalP"/>
    </source>
</evidence>
<feature type="non-terminal residue" evidence="2">
    <location>
        <position position="87"/>
    </location>
</feature>
<dbReference type="Proteomes" id="UP000070501">
    <property type="component" value="Unassembled WGS sequence"/>
</dbReference>
<protein>
    <recommendedName>
        <fullName evidence="4">Secreted protein</fullName>
    </recommendedName>
</protein>
<dbReference type="AlphaFoldDB" id="A0A136ITW5"/>
<evidence type="ECO:0008006" key="4">
    <source>
        <dbReference type="Google" id="ProtNLM"/>
    </source>
</evidence>
<gene>
    <name evidence="2" type="ORF">Micbo1qcDRAFT_166989</name>
</gene>
<feature type="chain" id="PRO_5007293127" description="Secreted protein" evidence="1">
    <location>
        <begin position="22"/>
        <end position="87"/>
    </location>
</feature>